<dbReference type="Gene3D" id="3.30.40.10">
    <property type="entry name" value="Zinc/RING finger domain, C3HC4 (zinc finger)"/>
    <property type="match status" value="1"/>
</dbReference>
<keyword evidence="8" id="KW-1185">Reference proteome</keyword>
<evidence type="ECO:0000313" key="7">
    <source>
        <dbReference type="EMBL" id="PON46893.1"/>
    </source>
</evidence>
<dbReference type="SMART" id="SM00184">
    <property type="entry name" value="RING"/>
    <property type="match status" value="1"/>
</dbReference>
<dbReference type="InterPro" id="IPR032010">
    <property type="entry name" value="APD1-4_M"/>
</dbReference>
<dbReference type="PANTHER" id="PTHR46858">
    <property type="entry name" value="OS05G0521000 PROTEIN"/>
    <property type="match status" value="1"/>
</dbReference>
<feature type="domain" description="RING-type" evidence="6">
    <location>
        <begin position="339"/>
        <end position="379"/>
    </location>
</feature>
<comment type="caution">
    <text evidence="7">The sequence shown here is derived from an EMBL/GenBank/DDBJ whole genome shotgun (WGS) entry which is preliminary data.</text>
</comment>
<evidence type="ECO:0000256" key="1">
    <source>
        <dbReference type="ARBA" id="ARBA00022723"/>
    </source>
</evidence>
<dbReference type="InterPro" id="IPR001128">
    <property type="entry name" value="Cyt_P450"/>
</dbReference>
<dbReference type="GO" id="GO:0004497">
    <property type="term" value="F:monooxygenase activity"/>
    <property type="evidence" value="ECO:0007669"/>
    <property type="project" value="InterPro"/>
</dbReference>
<dbReference type="GO" id="GO:0020037">
    <property type="term" value="F:heme binding"/>
    <property type="evidence" value="ECO:0007669"/>
    <property type="project" value="InterPro"/>
</dbReference>
<keyword evidence="3" id="KW-0862">Zinc</keyword>
<evidence type="ECO:0000313" key="8">
    <source>
        <dbReference type="Proteomes" id="UP000237000"/>
    </source>
</evidence>
<organism evidence="7 8">
    <name type="scientific">Trema orientale</name>
    <name type="common">Charcoal tree</name>
    <name type="synonym">Celtis orientalis</name>
    <dbReference type="NCBI Taxonomy" id="63057"/>
    <lineage>
        <taxon>Eukaryota</taxon>
        <taxon>Viridiplantae</taxon>
        <taxon>Streptophyta</taxon>
        <taxon>Embryophyta</taxon>
        <taxon>Tracheophyta</taxon>
        <taxon>Spermatophyta</taxon>
        <taxon>Magnoliopsida</taxon>
        <taxon>eudicotyledons</taxon>
        <taxon>Gunneridae</taxon>
        <taxon>Pentapetalae</taxon>
        <taxon>rosids</taxon>
        <taxon>fabids</taxon>
        <taxon>Rosales</taxon>
        <taxon>Cannabaceae</taxon>
        <taxon>Trema</taxon>
    </lineage>
</organism>
<keyword evidence="2 4" id="KW-0863">Zinc-finger</keyword>
<gene>
    <name evidence="7" type="ORF">TorRG33x02_324840</name>
</gene>
<dbReference type="InParanoid" id="A0A2P5BDN2"/>
<keyword evidence="5" id="KW-0812">Transmembrane</keyword>
<proteinExistence type="predicted"/>
<reference evidence="8" key="1">
    <citation type="submission" date="2016-06" db="EMBL/GenBank/DDBJ databases">
        <title>Parallel loss of symbiosis genes in relatives of nitrogen-fixing non-legume Parasponia.</title>
        <authorList>
            <person name="Van Velzen R."/>
            <person name="Holmer R."/>
            <person name="Bu F."/>
            <person name="Rutten L."/>
            <person name="Van Zeijl A."/>
            <person name="Liu W."/>
            <person name="Santuari L."/>
            <person name="Cao Q."/>
            <person name="Sharma T."/>
            <person name="Shen D."/>
            <person name="Roswanjaya Y."/>
            <person name="Wardhani T."/>
            <person name="Kalhor M.S."/>
            <person name="Jansen J."/>
            <person name="Van den Hoogen J."/>
            <person name="Gungor B."/>
            <person name="Hartog M."/>
            <person name="Hontelez J."/>
            <person name="Verver J."/>
            <person name="Yang W.-C."/>
            <person name="Schijlen E."/>
            <person name="Repin R."/>
            <person name="Schilthuizen M."/>
            <person name="Schranz E."/>
            <person name="Heidstra R."/>
            <person name="Miyata K."/>
            <person name="Fedorova E."/>
            <person name="Kohlen W."/>
            <person name="Bisseling T."/>
            <person name="Smit S."/>
            <person name="Geurts R."/>
        </authorList>
    </citation>
    <scope>NUCLEOTIDE SEQUENCE [LARGE SCALE GENOMIC DNA]</scope>
    <source>
        <strain evidence="8">cv. RG33-2</strain>
    </source>
</reference>
<dbReference type="Pfam" id="PF16041">
    <property type="entry name" value="APD1-4_M"/>
    <property type="match status" value="1"/>
</dbReference>
<dbReference type="InterPro" id="IPR036396">
    <property type="entry name" value="Cyt_P450_sf"/>
</dbReference>
<sequence length="720" mass="82420">MYRPVWIAPSRPQRWHVSWARFLTPLILWIFSVTLRYGYYGDCRMVLGPSSSRLVKTSSFFVQQVQVQDHMSGEGVFLYAFNEKPELSSETNWSVSKYLTVGSYARKGFSLWLNKGSRISLRLEAQSSSLTQLEAVMSKGKRNYKTMLRKLKTTPNALTLDEPIKGKEVEYAIEEDDRYYLDIINSNSRSVIITLKANFSSKMYDITKANNKCSTTNGSCRLRLLFPDTHYVILTTPNNGHLDGWYLEISFMARVITYIAVLGFITIFIFIFLKYFGACDGDEIGTPVEYNTVHEITETHPIMPEKPIRCTYGTADHGEDDDSEAYSSSSEELYDAKLCVICYDDQRNCFYVPCGHCATCYDCAQRIMDGESKVCPICRRLIHKYLPHKNRGLPPSPAFSLPIIGHLHLLKKPLHRTLAKLSDQYGPVLHIQFGSRPVVLVSSPSVAEECFTKNDIAFANRPTLLAGKHLGYNYTTLTWASYGPHWRNLRRIASMELLSSNRLQMLYGVRLSETRSLIRQLFRSSQGGEFRTVEMKSTFFELTLNVVMRMIAGKRYYGESATELEAATRFKEIVSETLRLSGATNVGDFVPVLNYFGFGGLQEKLVLLQRKRDRYMQDLIEEQRKTETYSASDGKKKTMIDFLLSLQETEPEYYTDDVIKGMMQVSHLCFPLFFSFSFFGFIVSLIFLFIFTGYFNGRDRYLSRNPGMGTVPFAQQPRGP</sequence>
<dbReference type="Proteomes" id="UP000237000">
    <property type="component" value="Unassembled WGS sequence"/>
</dbReference>
<keyword evidence="1" id="KW-0479">Metal-binding</keyword>
<dbReference type="Pfam" id="PF16040">
    <property type="entry name" value="APD1-4_N"/>
    <property type="match status" value="1"/>
</dbReference>
<dbReference type="AlphaFoldDB" id="A0A2P5BDN2"/>
<dbReference type="OrthoDB" id="3045089at2759"/>
<protein>
    <submittedName>
        <fullName evidence="7">Cytochrome P450, E-class, group I</fullName>
    </submittedName>
</protein>
<keyword evidence="5" id="KW-1133">Transmembrane helix</keyword>
<dbReference type="InterPro" id="IPR032008">
    <property type="entry name" value="APD1-4_N"/>
</dbReference>
<dbReference type="EMBL" id="JXTC01000545">
    <property type="protein sequence ID" value="PON46893.1"/>
    <property type="molecule type" value="Genomic_DNA"/>
</dbReference>
<dbReference type="GO" id="GO:0016567">
    <property type="term" value="P:protein ubiquitination"/>
    <property type="evidence" value="ECO:0007669"/>
    <property type="project" value="TreeGrafter"/>
</dbReference>
<dbReference type="SUPFAM" id="SSF57850">
    <property type="entry name" value="RING/U-box"/>
    <property type="match status" value="1"/>
</dbReference>
<evidence type="ECO:0000256" key="2">
    <source>
        <dbReference type="ARBA" id="ARBA00022771"/>
    </source>
</evidence>
<name>A0A2P5BDN2_TREOI</name>
<dbReference type="PRINTS" id="PR00463">
    <property type="entry name" value="EP450I"/>
</dbReference>
<dbReference type="STRING" id="63057.A0A2P5BDN2"/>
<dbReference type="PANTHER" id="PTHR46858:SF6">
    <property type="entry name" value="LIGASE, PUTATIVE-RELATED"/>
    <property type="match status" value="1"/>
</dbReference>
<dbReference type="PROSITE" id="PS50089">
    <property type="entry name" value="ZF_RING_2"/>
    <property type="match status" value="1"/>
</dbReference>
<evidence type="ECO:0000256" key="5">
    <source>
        <dbReference type="SAM" id="Phobius"/>
    </source>
</evidence>
<dbReference type="GO" id="GO:0005506">
    <property type="term" value="F:iron ion binding"/>
    <property type="evidence" value="ECO:0007669"/>
    <property type="project" value="InterPro"/>
</dbReference>
<evidence type="ECO:0000256" key="3">
    <source>
        <dbReference type="ARBA" id="ARBA00022833"/>
    </source>
</evidence>
<accession>A0A2P5BDN2</accession>
<feature type="transmembrane region" description="Helical" evidence="5">
    <location>
        <begin position="672"/>
        <end position="695"/>
    </location>
</feature>
<evidence type="ECO:0000256" key="4">
    <source>
        <dbReference type="PROSITE-ProRule" id="PRU00175"/>
    </source>
</evidence>
<dbReference type="InterPro" id="IPR002401">
    <property type="entry name" value="Cyt_P450_E_grp-I"/>
</dbReference>
<dbReference type="InterPro" id="IPR013083">
    <property type="entry name" value="Znf_RING/FYVE/PHD"/>
</dbReference>
<dbReference type="SUPFAM" id="SSF48264">
    <property type="entry name" value="Cytochrome P450"/>
    <property type="match status" value="1"/>
</dbReference>
<dbReference type="InterPro" id="IPR001841">
    <property type="entry name" value="Znf_RING"/>
</dbReference>
<feature type="transmembrane region" description="Helical" evidence="5">
    <location>
        <begin position="255"/>
        <end position="276"/>
    </location>
</feature>
<dbReference type="GO" id="GO:0061630">
    <property type="term" value="F:ubiquitin protein ligase activity"/>
    <property type="evidence" value="ECO:0007669"/>
    <property type="project" value="TreeGrafter"/>
</dbReference>
<feature type="transmembrane region" description="Helical" evidence="5">
    <location>
        <begin position="20"/>
        <end position="39"/>
    </location>
</feature>
<dbReference type="Pfam" id="PF13920">
    <property type="entry name" value="zf-C3HC4_3"/>
    <property type="match status" value="1"/>
</dbReference>
<evidence type="ECO:0000259" key="6">
    <source>
        <dbReference type="PROSITE" id="PS50089"/>
    </source>
</evidence>
<dbReference type="Gene3D" id="1.10.630.10">
    <property type="entry name" value="Cytochrome P450"/>
    <property type="match status" value="1"/>
</dbReference>
<dbReference type="Pfam" id="PF00067">
    <property type="entry name" value="p450"/>
    <property type="match status" value="1"/>
</dbReference>
<dbReference type="GO" id="GO:0008270">
    <property type="term" value="F:zinc ion binding"/>
    <property type="evidence" value="ECO:0007669"/>
    <property type="project" value="UniProtKB-KW"/>
</dbReference>
<keyword evidence="5" id="KW-0472">Membrane</keyword>
<dbReference type="GO" id="GO:0016705">
    <property type="term" value="F:oxidoreductase activity, acting on paired donors, with incorporation or reduction of molecular oxygen"/>
    <property type="evidence" value="ECO:0007669"/>
    <property type="project" value="InterPro"/>
</dbReference>